<feature type="compositionally biased region" description="Basic and acidic residues" evidence="1">
    <location>
        <begin position="58"/>
        <end position="92"/>
    </location>
</feature>
<dbReference type="Proteomes" id="UP001610728">
    <property type="component" value="Unassembled WGS sequence"/>
</dbReference>
<dbReference type="RefSeq" id="XP_070857398.1">
    <property type="nucleotide sequence ID" value="XM_071003899.1"/>
</dbReference>
<organism evidence="2 3">
    <name type="scientific">Ceratocystis lukuohia</name>
    <dbReference type="NCBI Taxonomy" id="2019550"/>
    <lineage>
        <taxon>Eukaryota</taxon>
        <taxon>Fungi</taxon>
        <taxon>Dikarya</taxon>
        <taxon>Ascomycota</taxon>
        <taxon>Pezizomycotina</taxon>
        <taxon>Sordariomycetes</taxon>
        <taxon>Hypocreomycetidae</taxon>
        <taxon>Microascales</taxon>
        <taxon>Ceratocystidaceae</taxon>
        <taxon>Ceratocystis</taxon>
    </lineage>
</organism>
<evidence type="ECO:0000313" key="3">
    <source>
        <dbReference type="Proteomes" id="UP001610728"/>
    </source>
</evidence>
<evidence type="ECO:0000256" key="1">
    <source>
        <dbReference type="SAM" id="MobiDB-lite"/>
    </source>
</evidence>
<sequence>MHVYYTTYDKKDYLAYSFIGRKRQDETLGRAIWERGGGGRGEGDEEDGDEKEEEGEEEEKKKKEEEKTKKEEEKTKKEEEKTKKKEKDKTEEDQSPLLFPFLHSLVFEFSSEMS</sequence>
<evidence type="ECO:0000313" key="2">
    <source>
        <dbReference type="EMBL" id="KAL2886218.1"/>
    </source>
</evidence>
<protein>
    <submittedName>
        <fullName evidence="2">Uncharacterized protein</fullName>
    </submittedName>
</protein>
<comment type="caution">
    <text evidence="2">The sequence shown here is derived from an EMBL/GenBank/DDBJ whole genome shotgun (WGS) entry which is preliminary data.</text>
</comment>
<feature type="compositionally biased region" description="Acidic residues" evidence="1">
    <location>
        <begin position="43"/>
        <end position="57"/>
    </location>
</feature>
<proteinExistence type="predicted"/>
<name>A0ABR4MD63_9PEZI</name>
<reference evidence="2 3" key="1">
    <citation type="submission" date="2020-05" db="EMBL/GenBank/DDBJ databases">
        <title>Ceratocystis lukuohia genome.</title>
        <authorList>
            <person name="Harrington T.C."/>
            <person name="Kim K."/>
            <person name="Mayers C.G."/>
        </authorList>
    </citation>
    <scope>NUCLEOTIDE SEQUENCE [LARGE SCALE GENOMIC DNA]</scope>
    <source>
        <strain evidence="2 3">C4212</strain>
    </source>
</reference>
<gene>
    <name evidence="2" type="ORF">HOO65_060048</name>
</gene>
<dbReference type="GeneID" id="98119444"/>
<feature type="region of interest" description="Disordered" evidence="1">
    <location>
        <begin position="27"/>
        <end position="97"/>
    </location>
</feature>
<accession>A0ABR4MD63</accession>
<keyword evidence="3" id="KW-1185">Reference proteome</keyword>
<dbReference type="EMBL" id="JABSNW010000006">
    <property type="protein sequence ID" value="KAL2886218.1"/>
    <property type="molecule type" value="Genomic_DNA"/>
</dbReference>